<keyword evidence="2" id="KW-1185">Reference proteome</keyword>
<sequence>MMSLILHPLGLAVLQQAPPTHNSPSLGHDQYLLLRRPFDGEGKIMAQAVCDSESNFMAIDVGDYGRHSDSVIFKNSSFGRALLSNNLPIPPAKDLCGQGLLPLVFLGDEIISSLWHRQCTEDL</sequence>
<name>A0AAV4AAN6_9GAST</name>
<gene>
    <name evidence="1" type="ORF">PoB_003189600</name>
</gene>
<evidence type="ECO:0000313" key="2">
    <source>
        <dbReference type="Proteomes" id="UP000735302"/>
    </source>
</evidence>
<evidence type="ECO:0000313" key="1">
    <source>
        <dbReference type="EMBL" id="GFO05391.1"/>
    </source>
</evidence>
<proteinExistence type="predicted"/>
<reference evidence="1 2" key="1">
    <citation type="journal article" date="2021" name="Elife">
        <title>Chloroplast acquisition without the gene transfer in kleptoplastic sea slugs, Plakobranchus ocellatus.</title>
        <authorList>
            <person name="Maeda T."/>
            <person name="Takahashi S."/>
            <person name="Yoshida T."/>
            <person name="Shimamura S."/>
            <person name="Takaki Y."/>
            <person name="Nagai Y."/>
            <person name="Toyoda A."/>
            <person name="Suzuki Y."/>
            <person name="Arimoto A."/>
            <person name="Ishii H."/>
            <person name="Satoh N."/>
            <person name="Nishiyama T."/>
            <person name="Hasebe M."/>
            <person name="Maruyama T."/>
            <person name="Minagawa J."/>
            <person name="Obokata J."/>
            <person name="Shigenobu S."/>
        </authorList>
    </citation>
    <scope>NUCLEOTIDE SEQUENCE [LARGE SCALE GENOMIC DNA]</scope>
</reference>
<organism evidence="1 2">
    <name type="scientific">Plakobranchus ocellatus</name>
    <dbReference type="NCBI Taxonomy" id="259542"/>
    <lineage>
        <taxon>Eukaryota</taxon>
        <taxon>Metazoa</taxon>
        <taxon>Spiralia</taxon>
        <taxon>Lophotrochozoa</taxon>
        <taxon>Mollusca</taxon>
        <taxon>Gastropoda</taxon>
        <taxon>Heterobranchia</taxon>
        <taxon>Euthyneura</taxon>
        <taxon>Panpulmonata</taxon>
        <taxon>Sacoglossa</taxon>
        <taxon>Placobranchoidea</taxon>
        <taxon>Plakobranchidae</taxon>
        <taxon>Plakobranchus</taxon>
    </lineage>
</organism>
<dbReference type="Proteomes" id="UP000735302">
    <property type="component" value="Unassembled WGS sequence"/>
</dbReference>
<accession>A0AAV4AAN6</accession>
<protein>
    <submittedName>
        <fullName evidence="1">Nuclease harbi1</fullName>
    </submittedName>
</protein>
<comment type="caution">
    <text evidence="1">The sequence shown here is derived from an EMBL/GenBank/DDBJ whole genome shotgun (WGS) entry which is preliminary data.</text>
</comment>
<dbReference type="AlphaFoldDB" id="A0AAV4AAN6"/>
<dbReference type="EMBL" id="BLXT01003748">
    <property type="protein sequence ID" value="GFO05391.1"/>
    <property type="molecule type" value="Genomic_DNA"/>
</dbReference>